<comment type="caution">
    <text evidence="1">The sequence shown here is derived from an EMBL/GenBank/DDBJ whole genome shotgun (WGS) entry which is preliminary data.</text>
</comment>
<dbReference type="EMBL" id="AAWS01000016">
    <property type="protein sequence ID" value="EAY28357.1"/>
    <property type="molecule type" value="Genomic_DNA"/>
</dbReference>
<gene>
    <name evidence="1" type="ORF">M23134_03909</name>
</gene>
<reference evidence="1 2" key="1">
    <citation type="submission" date="2007-01" db="EMBL/GenBank/DDBJ databases">
        <authorList>
            <person name="Haygood M."/>
            <person name="Podell S."/>
            <person name="Anderson C."/>
            <person name="Hopkinson B."/>
            <person name="Roe K."/>
            <person name="Barbeau K."/>
            <person name="Gaasterland T."/>
            <person name="Ferriera S."/>
            <person name="Johnson J."/>
            <person name="Kravitz S."/>
            <person name="Beeson K."/>
            <person name="Sutton G."/>
            <person name="Rogers Y.-H."/>
            <person name="Friedman R."/>
            <person name="Frazier M."/>
            <person name="Venter J.C."/>
        </authorList>
    </citation>
    <scope>NUCLEOTIDE SEQUENCE [LARGE SCALE GENOMIC DNA]</scope>
    <source>
        <strain evidence="1 2">ATCC 23134</strain>
    </source>
</reference>
<protein>
    <submittedName>
        <fullName evidence="1">Uncharacterized protein</fullName>
    </submittedName>
</protein>
<evidence type="ECO:0000313" key="2">
    <source>
        <dbReference type="Proteomes" id="UP000004095"/>
    </source>
</evidence>
<accession>A1ZMH7</accession>
<keyword evidence="2" id="KW-1185">Reference proteome</keyword>
<organism evidence="1 2">
    <name type="scientific">Microscilla marina ATCC 23134</name>
    <dbReference type="NCBI Taxonomy" id="313606"/>
    <lineage>
        <taxon>Bacteria</taxon>
        <taxon>Pseudomonadati</taxon>
        <taxon>Bacteroidota</taxon>
        <taxon>Cytophagia</taxon>
        <taxon>Cytophagales</taxon>
        <taxon>Microscillaceae</taxon>
        <taxon>Microscilla</taxon>
    </lineage>
</organism>
<sequence>MLSVQRILDKLAGFEEAFALELIGKSIANGWQGLVFAKTGEQYQEWLAAKRKKTQGTGTRAQPQPDLMNVTRQTTSICHQLSALEAQQANFKDYPAHTLAMLHGQLQSLWRKARQLQMFGSEIYRITALGNEVKQLINQHKSN</sequence>
<proteinExistence type="predicted"/>
<name>A1ZMH7_MICM2</name>
<evidence type="ECO:0000313" key="1">
    <source>
        <dbReference type="EMBL" id="EAY28357.1"/>
    </source>
</evidence>
<dbReference type="Proteomes" id="UP000004095">
    <property type="component" value="Unassembled WGS sequence"/>
</dbReference>
<dbReference type="AlphaFoldDB" id="A1ZMH7"/>